<dbReference type="Proteomes" id="UP001490330">
    <property type="component" value="Unassembled WGS sequence"/>
</dbReference>
<keyword evidence="1" id="KW-1133">Transmembrane helix</keyword>
<feature type="transmembrane region" description="Helical" evidence="1">
    <location>
        <begin position="56"/>
        <end position="74"/>
    </location>
</feature>
<keyword evidence="1" id="KW-0472">Membrane</keyword>
<evidence type="ECO:0000313" key="3">
    <source>
        <dbReference type="Proteomes" id="UP001490330"/>
    </source>
</evidence>
<dbReference type="RefSeq" id="WP_350726292.1">
    <property type="nucleotide sequence ID" value="NZ_JBEPCO010000091.1"/>
</dbReference>
<comment type="caution">
    <text evidence="2">The sequence shown here is derived from an EMBL/GenBank/DDBJ whole genome shotgun (WGS) entry which is preliminary data.</text>
</comment>
<evidence type="ECO:0000256" key="1">
    <source>
        <dbReference type="SAM" id="Phobius"/>
    </source>
</evidence>
<gene>
    <name evidence="2" type="ORF">ABT322_38625</name>
</gene>
<feature type="transmembrane region" description="Helical" evidence="1">
    <location>
        <begin position="29"/>
        <end position="50"/>
    </location>
</feature>
<protein>
    <recommendedName>
        <fullName evidence="4">Restriction endonuclease</fullName>
    </recommendedName>
</protein>
<accession>A0ABV1VSQ7</accession>
<evidence type="ECO:0000313" key="2">
    <source>
        <dbReference type="EMBL" id="MER6909532.1"/>
    </source>
</evidence>
<keyword evidence="1" id="KW-0812">Transmembrane</keyword>
<proteinExistence type="predicted"/>
<reference evidence="2 3" key="1">
    <citation type="submission" date="2024-06" db="EMBL/GenBank/DDBJ databases">
        <title>The Natural Products Discovery Center: Release of the First 8490 Sequenced Strains for Exploring Actinobacteria Biosynthetic Diversity.</title>
        <authorList>
            <person name="Kalkreuter E."/>
            <person name="Kautsar S.A."/>
            <person name="Yang D."/>
            <person name="Bader C.D."/>
            <person name="Teijaro C.N."/>
            <person name="Fluegel L."/>
            <person name="Davis C.M."/>
            <person name="Simpson J.R."/>
            <person name="Lauterbach L."/>
            <person name="Steele A.D."/>
            <person name="Gui C."/>
            <person name="Meng S."/>
            <person name="Li G."/>
            <person name="Viehrig K."/>
            <person name="Ye F."/>
            <person name="Su P."/>
            <person name="Kiefer A.F."/>
            <person name="Nichols A."/>
            <person name="Cepeda A.J."/>
            <person name="Yan W."/>
            <person name="Fan B."/>
            <person name="Jiang Y."/>
            <person name="Adhikari A."/>
            <person name="Zheng C.-J."/>
            <person name="Schuster L."/>
            <person name="Cowan T.M."/>
            <person name="Smanski M.J."/>
            <person name="Chevrette M.G."/>
            <person name="De Carvalho L.P.S."/>
            <person name="Shen B."/>
        </authorList>
    </citation>
    <scope>NUCLEOTIDE SEQUENCE [LARGE SCALE GENOMIC DNA]</scope>
    <source>
        <strain evidence="2 3">NPDC000632</strain>
    </source>
</reference>
<keyword evidence="3" id="KW-1185">Reference proteome</keyword>
<organism evidence="2 3">
    <name type="scientific">Streptomyces flaveolus</name>
    <dbReference type="NCBI Taxonomy" id="67297"/>
    <lineage>
        <taxon>Bacteria</taxon>
        <taxon>Bacillati</taxon>
        <taxon>Actinomycetota</taxon>
        <taxon>Actinomycetes</taxon>
        <taxon>Kitasatosporales</taxon>
        <taxon>Streptomycetaceae</taxon>
        <taxon>Streptomyces</taxon>
    </lineage>
</organism>
<dbReference type="EMBL" id="JBEPCV010000069">
    <property type="protein sequence ID" value="MER6909532.1"/>
    <property type="molecule type" value="Genomic_DNA"/>
</dbReference>
<evidence type="ECO:0008006" key="4">
    <source>
        <dbReference type="Google" id="ProtNLM"/>
    </source>
</evidence>
<name>A0ABV1VSQ7_9ACTN</name>
<sequence length="220" mass="23627">MPVSHRSQRQRAVAELRAQGHYGPELRDVLPAFTGLALAVAGLVVALAWLYRALGAGGLVLGVLLLAAATVVGSRWRRAAVRRRGGIYTPAELTALDEHGLAVAAERMLQRDGWHVISMPDAGRPRLYARDRGGRHLDVGFRPADEASAHEDTLVGPAPTLRETGRPGVEGLIRVVVSRGTYSRTDVLWASRQGGVHLVDGRLLRQWAAGTSLNGLGLPH</sequence>